<feature type="transmembrane region" description="Helical" evidence="7">
    <location>
        <begin position="94"/>
        <end position="117"/>
    </location>
</feature>
<dbReference type="GO" id="GO:0055085">
    <property type="term" value="P:transmembrane transport"/>
    <property type="evidence" value="ECO:0007669"/>
    <property type="project" value="InterPro"/>
</dbReference>
<keyword evidence="2" id="KW-0813">Transport</keyword>
<protein>
    <recommendedName>
        <fullName evidence="10">AEC family transporter</fullName>
    </recommendedName>
</protein>
<keyword evidence="6 7" id="KW-0472">Membrane</keyword>
<evidence type="ECO:0000256" key="1">
    <source>
        <dbReference type="ARBA" id="ARBA00004141"/>
    </source>
</evidence>
<comment type="subcellular location">
    <subcellularLocation>
        <location evidence="1">Membrane</location>
        <topology evidence="1">Multi-pass membrane protein</topology>
    </subcellularLocation>
</comment>
<gene>
    <name evidence="8" type="ORF">SAMN05421869_11053</name>
</gene>
<feature type="transmembrane region" description="Helical" evidence="7">
    <location>
        <begin position="6"/>
        <end position="27"/>
    </location>
</feature>
<dbReference type="PANTHER" id="PTHR36838">
    <property type="entry name" value="AUXIN EFFLUX CARRIER FAMILY PROTEIN"/>
    <property type="match status" value="1"/>
</dbReference>
<accession>A0A1G8T596</accession>
<sequence>MSGVVAAFVALVSVAVIGYLVGMGGLLRTSDELVLSRLAFFVATPALMFTTVSRADLTSLFSPVLLTQIAAVVSVQLVYVLVARLVWRRDRRELTIGALASGYVNAGNLGVPISIYVLGDGALVAPILLFQLLVLTPVSFLVLDQGARSVRTALLIPLRNPLTVASLVGLAFALSGFSLPTIVMRPIELLGGAAVPVALLAYGLSLYGSQRRTPEEAMGEKDAPERPKGAGKEVFLAVALKAFVQPAVAYLVARLVLGLDGSALLAATLFAALPTAQNIYVYAVTYDTGRRLARSTILLTTALSIPIMTGIGAALG</sequence>
<keyword evidence="9" id="KW-1185">Reference proteome</keyword>
<dbReference type="OrthoDB" id="5405318at2"/>
<dbReference type="AlphaFoldDB" id="A0A1G8T596"/>
<evidence type="ECO:0000256" key="6">
    <source>
        <dbReference type="ARBA" id="ARBA00023136"/>
    </source>
</evidence>
<reference evidence="8 9" key="1">
    <citation type="submission" date="2016-10" db="EMBL/GenBank/DDBJ databases">
        <authorList>
            <person name="de Groot N.N."/>
        </authorList>
    </citation>
    <scope>NUCLEOTIDE SEQUENCE [LARGE SCALE GENOMIC DNA]</scope>
    <source>
        <strain evidence="8 9">CGMCC 4.6533</strain>
    </source>
</reference>
<keyword evidence="4 7" id="KW-0812">Transmembrane</keyword>
<feature type="transmembrane region" description="Helical" evidence="7">
    <location>
        <begin position="123"/>
        <end position="143"/>
    </location>
</feature>
<evidence type="ECO:0008006" key="10">
    <source>
        <dbReference type="Google" id="ProtNLM"/>
    </source>
</evidence>
<evidence type="ECO:0000256" key="2">
    <source>
        <dbReference type="ARBA" id="ARBA00022448"/>
    </source>
</evidence>
<feature type="transmembrane region" description="Helical" evidence="7">
    <location>
        <begin position="189"/>
        <end position="208"/>
    </location>
</feature>
<feature type="transmembrane region" description="Helical" evidence="7">
    <location>
        <begin position="234"/>
        <end position="257"/>
    </location>
</feature>
<dbReference type="GO" id="GO:0016020">
    <property type="term" value="C:membrane"/>
    <property type="evidence" value="ECO:0007669"/>
    <property type="project" value="UniProtKB-SubCell"/>
</dbReference>
<dbReference type="Proteomes" id="UP000199202">
    <property type="component" value="Unassembled WGS sequence"/>
</dbReference>
<keyword evidence="5 7" id="KW-1133">Transmembrane helix</keyword>
<keyword evidence="3" id="KW-1003">Cell membrane</keyword>
<dbReference type="Pfam" id="PF03547">
    <property type="entry name" value="Mem_trans"/>
    <property type="match status" value="2"/>
</dbReference>
<evidence type="ECO:0000256" key="5">
    <source>
        <dbReference type="ARBA" id="ARBA00022989"/>
    </source>
</evidence>
<dbReference type="InterPro" id="IPR004776">
    <property type="entry name" value="Mem_transp_PIN-like"/>
</dbReference>
<evidence type="ECO:0000256" key="7">
    <source>
        <dbReference type="SAM" id="Phobius"/>
    </source>
</evidence>
<feature type="transmembrane region" description="Helical" evidence="7">
    <location>
        <begin position="263"/>
        <end position="284"/>
    </location>
</feature>
<dbReference type="PANTHER" id="PTHR36838:SF1">
    <property type="entry name" value="SLR1864 PROTEIN"/>
    <property type="match status" value="1"/>
</dbReference>
<organism evidence="8 9">
    <name type="scientific">Nonomuraea jiangxiensis</name>
    <dbReference type="NCBI Taxonomy" id="633440"/>
    <lineage>
        <taxon>Bacteria</taxon>
        <taxon>Bacillati</taxon>
        <taxon>Actinomycetota</taxon>
        <taxon>Actinomycetes</taxon>
        <taxon>Streptosporangiales</taxon>
        <taxon>Streptosporangiaceae</taxon>
        <taxon>Nonomuraea</taxon>
    </lineage>
</organism>
<dbReference type="RefSeq" id="WP_090934225.1">
    <property type="nucleotide sequence ID" value="NZ_FNDJ01000010.1"/>
</dbReference>
<feature type="transmembrane region" description="Helical" evidence="7">
    <location>
        <begin position="34"/>
        <end position="53"/>
    </location>
</feature>
<evidence type="ECO:0000313" key="9">
    <source>
        <dbReference type="Proteomes" id="UP000199202"/>
    </source>
</evidence>
<feature type="transmembrane region" description="Helical" evidence="7">
    <location>
        <begin position="296"/>
        <end position="315"/>
    </location>
</feature>
<dbReference type="EMBL" id="FNDJ01000010">
    <property type="protein sequence ID" value="SDJ35850.1"/>
    <property type="molecule type" value="Genomic_DNA"/>
</dbReference>
<feature type="transmembrane region" description="Helical" evidence="7">
    <location>
        <begin position="65"/>
        <end position="87"/>
    </location>
</feature>
<evidence type="ECO:0000313" key="8">
    <source>
        <dbReference type="EMBL" id="SDJ35850.1"/>
    </source>
</evidence>
<name>A0A1G8T596_9ACTN</name>
<evidence type="ECO:0000256" key="3">
    <source>
        <dbReference type="ARBA" id="ARBA00022475"/>
    </source>
</evidence>
<dbReference type="STRING" id="633440.SAMN05421869_11053"/>
<evidence type="ECO:0000256" key="4">
    <source>
        <dbReference type="ARBA" id="ARBA00022692"/>
    </source>
</evidence>
<proteinExistence type="predicted"/>
<feature type="transmembrane region" description="Helical" evidence="7">
    <location>
        <begin position="164"/>
        <end position="183"/>
    </location>
</feature>